<keyword evidence="2" id="KW-0488">Methylation</keyword>
<dbReference type="Pfam" id="PF07963">
    <property type="entry name" value="N_methyl"/>
    <property type="match status" value="1"/>
</dbReference>
<organism evidence="7 8">
    <name type="scientific">Calycomorphotria hydatis</name>
    <dbReference type="NCBI Taxonomy" id="2528027"/>
    <lineage>
        <taxon>Bacteria</taxon>
        <taxon>Pseudomonadati</taxon>
        <taxon>Planctomycetota</taxon>
        <taxon>Planctomycetia</taxon>
        <taxon>Planctomycetales</taxon>
        <taxon>Planctomycetaceae</taxon>
        <taxon>Calycomorphotria</taxon>
    </lineage>
</organism>
<feature type="transmembrane region" description="Helical" evidence="6">
    <location>
        <begin position="20"/>
        <end position="42"/>
    </location>
</feature>
<keyword evidence="8" id="KW-1185">Reference proteome</keyword>
<evidence type="ECO:0000256" key="1">
    <source>
        <dbReference type="ARBA" id="ARBA00004167"/>
    </source>
</evidence>
<dbReference type="RefSeq" id="WP_145260090.1">
    <property type="nucleotide sequence ID" value="NZ_CP036316.1"/>
</dbReference>
<keyword evidence="4 6" id="KW-1133">Transmembrane helix</keyword>
<dbReference type="InterPro" id="IPR002416">
    <property type="entry name" value="T2SS_protein-GspH"/>
</dbReference>
<dbReference type="Proteomes" id="UP000319976">
    <property type="component" value="Chromosome"/>
</dbReference>
<evidence type="ECO:0008006" key="9">
    <source>
        <dbReference type="Google" id="ProtNLM"/>
    </source>
</evidence>
<name>A0A517T5H0_9PLAN</name>
<evidence type="ECO:0000256" key="2">
    <source>
        <dbReference type="ARBA" id="ARBA00022481"/>
    </source>
</evidence>
<dbReference type="GO" id="GO:0015627">
    <property type="term" value="C:type II protein secretion system complex"/>
    <property type="evidence" value="ECO:0007669"/>
    <property type="project" value="InterPro"/>
</dbReference>
<dbReference type="OrthoDB" id="215686at2"/>
<gene>
    <name evidence="7" type="ORF">V22_08500</name>
</gene>
<evidence type="ECO:0000313" key="8">
    <source>
        <dbReference type="Proteomes" id="UP000319976"/>
    </source>
</evidence>
<dbReference type="GO" id="GO:0015628">
    <property type="term" value="P:protein secretion by the type II secretion system"/>
    <property type="evidence" value="ECO:0007669"/>
    <property type="project" value="InterPro"/>
</dbReference>
<comment type="subcellular location">
    <subcellularLocation>
        <location evidence="1">Membrane</location>
        <topology evidence="1">Single-pass membrane protein</topology>
    </subcellularLocation>
</comment>
<keyword evidence="5 6" id="KW-0472">Membrane</keyword>
<dbReference type="PRINTS" id="PR00885">
    <property type="entry name" value="BCTERIALGSPH"/>
</dbReference>
<dbReference type="KEGG" id="chya:V22_08500"/>
<protein>
    <recommendedName>
        <fullName evidence="9">Type II secretion system protein H</fullName>
    </recommendedName>
</protein>
<dbReference type="InterPro" id="IPR012902">
    <property type="entry name" value="N_methyl_site"/>
</dbReference>
<evidence type="ECO:0000256" key="3">
    <source>
        <dbReference type="ARBA" id="ARBA00022692"/>
    </source>
</evidence>
<reference evidence="7 8" key="1">
    <citation type="submission" date="2019-02" db="EMBL/GenBank/DDBJ databases">
        <title>Deep-cultivation of Planctomycetes and their phenomic and genomic characterization uncovers novel biology.</title>
        <authorList>
            <person name="Wiegand S."/>
            <person name="Jogler M."/>
            <person name="Boedeker C."/>
            <person name="Pinto D."/>
            <person name="Vollmers J."/>
            <person name="Rivas-Marin E."/>
            <person name="Kohn T."/>
            <person name="Peeters S.H."/>
            <person name="Heuer A."/>
            <person name="Rast P."/>
            <person name="Oberbeckmann S."/>
            <person name="Bunk B."/>
            <person name="Jeske O."/>
            <person name="Meyerdierks A."/>
            <person name="Storesund J.E."/>
            <person name="Kallscheuer N."/>
            <person name="Luecker S."/>
            <person name="Lage O.M."/>
            <person name="Pohl T."/>
            <person name="Merkel B.J."/>
            <person name="Hornburger P."/>
            <person name="Mueller R.-W."/>
            <person name="Bruemmer F."/>
            <person name="Labrenz M."/>
            <person name="Spormann A.M."/>
            <person name="Op den Camp H."/>
            <person name="Overmann J."/>
            <person name="Amann R."/>
            <person name="Jetten M.S.M."/>
            <person name="Mascher T."/>
            <person name="Medema M.H."/>
            <person name="Devos D.P."/>
            <person name="Kaster A.-K."/>
            <person name="Ovreas L."/>
            <person name="Rohde M."/>
            <person name="Galperin M.Y."/>
            <person name="Jogler C."/>
        </authorList>
    </citation>
    <scope>NUCLEOTIDE SEQUENCE [LARGE SCALE GENOMIC DNA]</scope>
    <source>
        <strain evidence="7 8">V22</strain>
    </source>
</reference>
<evidence type="ECO:0000256" key="6">
    <source>
        <dbReference type="SAM" id="Phobius"/>
    </source>
</evidence>
<evidence type="ECO:0000256" key="4">
    <source>
        <dbReference type="ARBA" id="ARBA00022989"/>
    </source>
</evidence>
<dbReference type="EMBL" id="CP036316">
    <property type="protein sequence ID" value="QDT63626.1"/>
    <property type="molecule type" value="Genomic_DNA"/>
</dbReference>
<accession>A0A517T5H0</accession>
<dbReference type="GO" id="GO:0016020">
    <property type="term" value="C:membrane"/>
    <property type="evidence" value="ECO:0007669"/>
    <property type="project" value="UniProtKB-SubCell"/>
</dbReference>
<dbReference type="Gene3D" id="3.30.700.10">
    <property type="entry name" value="Glycoprotein, Type 4 Pilin"/>
    <property type="match status" value="1"/>
</dbReference>
<sequence length="190" mass="20643">MRAVGAHTSFQYKHSRAAFTLFELLLVLVVLSVVAAMVVPTLGRAMSTRPLRAAADDLRQLLTEVRRDAIDAGVPLKFEYVPGQREYSVAVLYETADLASTGTENGQPMAATVIASLGERTLPDGISFVEERSSTLGGIEQYLVVFFYPDGSADDSMLAIQDADERSMEITVRGLTGAVSIGKIQQERDR</sequence>
<proteinExistence type="predicted"/>
<dbReference type="SUPFAM" id="SSF54523">
    <property type="entry name" value="Pili subunits"/>
    <property type="match status" value="1"/>
</dbReference>
<evidence type="ECO:0000313" key="7">
    <source>
        <dbReference type="EMBL" id="QDT63626.1"/>
    </source>
</evidence>
<keyword evidence="3 6" id="KW-0812">Transmembrane</keyword>
<dbReference type="AlphaFoldDB" id="A0A517T5H0"/>
<dbReference type="NCBIfam" id="TIGR02532">
    <property type="entry name" value="IV_pilin_GFxxxE"/>
    <property type="match status" value="1"/>
</dbReference>
<dbReference type="InterPro" id="IPR045584">
    <property type="entry name" value="Pilin-like"/>
</dbReference>
<evidence type="ECO:0000256" key="5">
    <source>
        <dbReference type="ARBA" id="ARBA00023136"/>
    </source>
</evidence>